<proteinExistence type="predicted"/>
<evidence type="ECO:0000256" key="1">
    <source>
        <dbReference type="SAM" id="SignalP"/>
    </source>
</evidence>
<dbReference type="AlphaFoldDB" id="A0A1N7IX65"/>
<keyword evidence="3" id="KW-1185">Reference proteome</keyword>
<feature type="chain" id="PRO_5012478656" evidence="1">
    <location>
        <begin position="24"/>
        <end position="274"/>
    </location>
</feature>
<dbReference type="RefSeq" id="WP_076513300.1">
    <property type="nucleotide sequence ID" value="NZ_FTOH01000001.1"/>
</dbReference>
<accession>A0A1N7IX65</accession>
<dbReference type="STRING" id="484498.SAMN05421686_10199"/>
<name>A0A1N7IX65_9GAMM</name>
<dbReference type="Pfam" id="PF10670">
    <property type="entry name" value="DUF4198"/>
    <property type="match status" value="1"/>
</dbReference>
<dbReference type="EMBL" id="FTOH01000001">
    <property type="protein sequence ID" value="SIS41702.1"/>
    <property type="molecule type" value="Genomic_DNA"/>
</dbReference>
<dbReference type="InterPro" id="IPR019613">
    <property type="entry name" value="DUF4198"/>
</dbReference>
<keyword evidence="1" id="KW-0732">Signal</keyword>
<organism evidence="2 3">
    <name type="scientific">Thalassolituus maritimus</name>
    <dbReference type="NCBI Taxonomy" id="484498"/>
    <lineage>
        <taxon>Bacteria</taxon>
        <taxon>Pseudomonadati</taxon>
        <taxon>Pseudomonadota</taxon>
        <taxon>Gammaproteobacteria</taxon>
        <taxon>Oceanospirillales</taxon>
        <taxon>Oceanospirillaceae</taxon>
        <taxon>Thalassolituus</taxon>
    </lineage>
</organism>
<protein>
    <submittedName>
        <fullName evidence="2">Uncharacterized conserved protein, contains GH25 family domain</fullName>
    </submittedName>
</protein>
<sequence>MKMNVLKPLLLGALVAGTLSAEAHRAWILPQETQLSGEDRWVGFEAAVSNDIFVANYHAVRFNDLTVLQPDGDKSEAENLHTGKYRTVFDVKLEDEGTYKIFTASNGMRAMWEEDGKRRMYPGRGEQYTEEGFAENVPEKADKLRVMQSSRRMETFVTLGGPTTETLQPTNKGLELVPVTHPNDLYSGEQATFKFLIDGEPAEGAELTAIREGTRYRNSQDEISAVADKKGEVKLNWKGAGRYFIEVEYKDDKAKKPATERTGSYVTVLEVLPD</sequence>
<feature type="signal peptide" evidence="1">
    <location>
        <begin position="1"/>
        <end position="23"/>
    </location>
</feature>
<evidence type="ECO:0000313" key="3">
    <source>
        <dbReference type="Proteomes" id="UP000185639"/>
    </source>
</evidence>
<dbReference type="Proteomes" id="UP000185639">
    <property type="component" value="Unassembled WGS sequence"/>
</dbReference>
<evidence type="ECO:0000313" key="2">
    <source>
        <dbReference type="EMBL" id="SIS41702.1"/>
    </source>
</evidence>
<gene>
    <name evidence="2" type="ORF">SAMN05421686_10199</name>
</gene>
<reference evidence="3" key="1">
    <citation type="submission" date="2017-01" db="EMBL/GenBank/DDBJ databases">
        <authorList>
            <person name="Varghese N."/>
            <person name="Submissions S."/>
        </authorList>
    </citation>
    <scope>NUCLEOTIDE SEQUENCE [LARGE SCALE GENOMIC DNA]</scope>
    <source>
        <strain evidence="3">DSM 24913</strain>
    </source>
</reference>
<dbReference type="OrthoDB" id="5943at2"/>